<dbReference type="PANTHER" id="PTHR42188">
    <property type="entry name" value="23S RRNA-SPECIFIC ENDONUCLEASE VAPC20"/>
    <property type="match status" value="1"/>
</dbReference>
<gene>
    <name evidence="2" type="ORF">EWV45_17075</name>
</gene>
<dbReference type="GO" id="GO:0004521">
    <property type="term" value="F:RNA endonuclease activity"/>
    <property type="evidence" value="ECO:0007669"/>
    <property type="project" value="InterPro"/>
</dbReference>
<dbReference type="Proteomes" id="UP000315868">
    <property type="component" value="Unassembled WGS sequence"/>
</dbReference>
<comment type="caution">
    <text evidence="2">The sequence shown here is derived from an EMBL/GenBank/DDBJ whole genome shotgun (WGS) entry which is preliminary data.</text>
</comment>
<dbReference type="EMBL" id="SFAM01000156">
    <property type="protein sequence ID" value="TRV08768.1"/>
    <property type="molecule type" value="Genomic_DNA"/>
</dbReference>
<accession>A0A552KLB0</accession>
<protein>
    <submittedName>
        <fullName evidence="2">PIN domain-containing protein</fullName>
    </submittedName>
</protein>
<dbReference type="InterPro" id="IPR039018">
    <property type="entry name" value="VapC20-like"/>
</dbReference>
<dbReference type="Gene3D" id="3.40.50.1010">
    <property type="entry name" value="5'-nuclease"/>
    <property type="match status" value="1"/>
</dbReference>
<organism evidence="2 3">
    <name type="scientific">Microcystis flos-aquae Mf_QC_C_20070823_S10D</name>
    <dbReference type="NCBI Taxonomy" id="2486236"/>
    <lineage>
        <taxon>Bacteria</taxon>
        <taxon>Bacillati</taxon>
        <taxon>Cyanobacteriota</taxon>
        <taxon>Cyanophyceae</taxon>
        <taxon>Oscillatoriophycideae</taxon>
        <taxon>Chroococcales</taxon>
        <taxon>Microcystaceae</taxon>
        <taxon>Microcystis</taxon>
    </lineage>
</organism>
<evidence type="ECO:0000313" key="3">
    <source>
        <dbReference type="Proteomes" id="UP000315868"/>
    </source>
</evidence>
<evidence type="ECO:0000313" key="2">
    <source>
        <dbReference type="EMBL" id="TRV08768.1"/>
    </source>
</evidence>
<dbReference type="InterPro" id="IPR029060">
    <property type="entry name" value="PIN-like_dom_sf"/>
</dbReference>
<dbReference type="Pfam" id="PF01850">
    <property type="entry name" value="PIN"/>
    <property type="match status" value="1"/>
</dbReference>
<dbReference type="SUPFAM" id="SSF88723">
    <property type="entry name" value="PIN domain-like"/>
    <property type="match status" value="1"/>
</dbReference>
<feature type="domain" description="PIN" evidence="1">
    <location>
        <begin position="6"/>
        <end position="122"/>
    </location>
</feature>
<proteinExistence type="predicted"/>
<sequence>MAGRKIIADTSGIIALLDRDDHYHFIVVEAIRNQQVFVPVTVLPEVDYLATKYLGERVARAFLMDITQGKYSLLPFDLEDLEKALKIMTRYQDLPLGLVDASLLVMAERYSINQILTLDHRHFNLIQSDNMSYFIILP</sequence>
<dbReference type="AlphaFoldDB" id="A0A552KLB0"/>
<reference evidence="2 3" key="1">
    <citation type="submission" date="2019-01" db="EMBL/GenBank/DDBJ databases">
        <title>Coherence of Microcystis species and biogeography revealed through population genomics.</title>
        <authorList>
            <person name="Perez-Carrascal O.M."/>
            <person name="Terrat Y."/>
            <person name="Giani A."/>
            <person name="Fortin N."/>
            <person name="Tromas N."/>
            <person name="Shapiro B.J."/>
        </authorList>
    </citation>
    <scope>NUCLEOTIDE SEQUENCE [LARGE SCALE GENOMIC DNA]</scope>
    <source>
        <strain evidence="2">Mf_QC_C_20070823_S10D</strain>
    </source>
</reference>
<dbReference type="GO" id="GO:0016075">
    <property type="term" value="P:rRNA catabolic process"/>
    <property type="evidence" value="ECO:0007669"/>
    <property type="project" value="TreeGrafter"/>
</dbReference>
<dbReference type="PANTHER" id="PTHR42188:SF1">
    <property type="entry name" value="23S RRNA-SPECIFIC ENDONUCLEASE VAPC20"/>
    <property type="match status" value="1"/>
</dbReference>
<evidence type="ECO:0000259" key="1">
    <source>
        <dbReference type="Pfam" id="PF01850"/>
    </source>
</evidence>
<name>A0A552KLB0_9CHRO</name>
<dbReference type="InterPro" id="IPR002716">
    <property type="entry name" value="PIN_dom"/>
</dbReference>